<feature type="transmembrane region" description="Helical" evidence="2">
    <location>
        <begin position="7"/>
        <end position="29"/>
    </location>
</feature>
<dbReference type="GO" id="GO:0016020">
    <property type="term" value="C:membrane"/>
    <property type="evidence" value="ECO:0007669"/>
    <property type="project" value="InterPro"/>
</dbReference>
<sequence>MFINLKYYVITIAAIFMALGIGIYIGFMLDGQDIFVQQQDSLINELEKKFNQFSNENNNLKNQIKDLNAQLKLNDSFINAVYPRLIEGKLKDLNIAIIETNDDYLYTGIKSTIKSAGGNVVSEIRIYPYILINDDVKKQEIINYAAIKGENISQDKVVQYVVEKINQALTKKVDIDVLNFLKSEGVIDFSGYFNVQPDYVIICGGSLQKTNYPELIDIPLIKLLKQQNVPIIGIERSDVTFSYIDYYKKLRLSTVDDIDLIYGKTALVFAIKNEPGNYGIKKSATSGLLPDINNSK</sequence>
<keyword evidence="2" id="KW-1133">Transmembrane helix</keyword>
<dbReference type="Pfam" id="PF11382">
    <property type="entry name" value="MctB"/>
    <property type="match status" value="1"/>
</dbReference>
<dbReference type="EMBL" id="FQVH01000002">
    <property type="protein sequence ID" value="SHE53317.1"/>
    <property type="molecule type" value="Genomic_DNA"/>
</dbReference>
<dbReference type="OrthoDB" id="2382049at2"/>
<reference evidence="3 4" key="1">
    <citation type="submission" date="2016-11" db="EMBL/GenBank/DDBJ databases">
        <authorList>
            <person name="Jaros S."/>
            <person name="Januszkiewicz K."/>
            <person name="Wedrychowicz H."/>
        </authorList>
    </citation>
    <scope>NUCLEOTIDE SEQUENCE [LARGE SCALE GENOMIC DNA]</scope>
    <source>
        <strain evidence="3 4">DSM 17918</strain>
    </source>
</reference>
<dbReference type="AlphaFoldDB" id="A0A1M4U9N3"/>
<organism evidence="3 4">
    <name type="scientific">Caldanaerobius fijiensis DSM 17918</name>
    <dbReference type="NCBI Taxonomy" id="1121256"/>
    <lineage>
        <taxon>Bacteria</taxon>
        <taxon>Bacillati</taxon>
        <taxon>Bacillota</taxon>
        <taxon>Clostridia</taxon>
        <taxon>Thermoanaerobacterales</taxon>
        <taxon>Thermoanaerobacteraceae</taxon>
        <taxon>Caldanaerobius</taxon>
    </lineage>
</organism>
<evidence type="ECO:0000313" key="3">
    <source>
        <dbReference type="EMBL" id="SHE53317.1"/>
    </source>
</evidence>
<keyword evidence="2" id="KW-0812">Transmembrane</keyword>
<feature type="coiled-coil region" evidence="1">
    <location>
        <begin position="36"/>
        <end position="70"/>
    </location>
</feature>
<dbReference type="Proteomes" id="UP000184088">
    <property type="component" value="Unassembled WGS sequence"/>
</dbReference>
<protein>
    <submittedName>
        <fullName evidence="3">Copper transport outer membrane protein, MctB</fullName>
    </submittedName>
</protein>
<evidence type="ECO:0000256" key="1">
    <source>
        <dbReference type="SAM" id="Coils"/>
    </source>
</evidence>
<dbReference type="InterPro" id="IPR021522">
    <property type="entry name" value="MctB"/>
</dbReference>
<dbReference type="STRING" id="1121256.SAMN02746089_00416"/>
<evidence type="ECO:0000256" key="2">
    <source>
        <dbReference type="SAM" id="Phobius"/>
    </source>
</evidence>
<dbReference type="GO" id="GO:0055070">
    <property type="term" value="P:copper ion homeostasis"/>
    <property type="evidence" value="ECO:0007669"/>
    <property type="project" value="InterPro"/>
</dbReference>
<accession>A0A1M4U9N3</accession>
<proteinExistence type="predicted"/>
<name>A0A1M4U9N3_9THEO</name>
<keyword evidence="2" id="KW-0472">Membrane</keyword>
<keyword evidence="4" id="KW-1185">Reference proteome</keyword>
<gene>
    <name evidence="3" type="ORF">SAMN02746089_00416</name>
</gene>
<keyword evidence="1" id="KW-0175">Coiled coil</keyword>
<dbReference type="RefSeq" id="WP_073341436.1">
    <property type="nucleotide sequence ID" value="NZ_FQVH01000002.1"/>
</dbReference>
<evidence type="ECO:0000313" key="4">
    <source>
        <dbReference type="Proteomes" id="UP000184088"/>
    </source>
</evidence>